<evidence type="ECO:0000256" key="2">
    <source>
        <dbReference type="ARBA" id="ARBA00004799"/>
    </source>
</evidence>
<dbReference type="InterPro" id="IPR013221">
    <property type="entry name" value="Mur_ligase_cen"/>
</dbReference>
<keyword evidence="13" id="KW-0289">Folate biosynthesis</keyword>
<evidence type="ECO:0000259" key="21">
    <source>
        <dbReference type="Pfam" id="PF02875"/>
    </source>
</evidence>
<comment type="catalytic activity">
    <reaction evidence="20">
        <text>7,8-dihydropteroate + L-glutamate + ATP = 7,8-dihydrofolate + ADP + phosphate + H(+)</text>
        <dbReference type="Rhea" id="RHEA:23584"/>
        <dbReference type="ChEBI" id="CHEBI:15378"/>
        <dbReference type="ChEBI" id="CHEBI:17839"/>
        <dbReference type="ChEBI" id="CHEBI:29985"/>
        <dbReference type="ChEBI" id="CHEBI:30616"/>
        <dbReference type="ChEBI" id="CHEBI:43474"/>
        <dbReference type="ChEBI" id="CHEBI:57451"/>
        <dbReference type="ChEBI" id="CHEBI:456216"/>
        <dbReference type="EC" id="6.3.2.12"/>
    </reaction>
</comment>
<evidence type="ECO:0000256" key="20">
    <source>
        <dbReference type="ARBA" id="ARBA00049161"/>
    </source>
</evidence>
<evidence type="ECO:0000256" key="16">
    <source>
        <dbReference type="ARBA" id="ARBA00032510"/>
    </source>
</evidence>
<evidence type="ECO:0000256" key="10">
    <source>
        <dbReference type="ARBA" id="ARBA00022741"/>
    </source>
</evidence>
<dbReference type="AlphaFoldDB" id="A0A420W5K5"/>
<evidence type="ECO:0000313" key="24">
    <source>
        <dbReference type="Proteomes" id="UP000280881"/>
    </source>
</evidence>
<proteinExistence type="inferred from homology"/>
<dbReference type="Proteomes" id="UP000280881">
    <property type="component" value="Unassembled WGS sequence"/>
</dbReference>
<dbReference type="Pfam" id="PF02875">
    <property type="entry name" value="Mur_ligase_C"/>
    <property type="match status" value="1"/>
</dbReference>
<comment type="pathway">
    <text evidence="3">Cofactor biosynthesis; tetrahydrofolylpolyglutamate biosynthesis.</text>
</comment>
<organism evidence="23 24">
    <name type="scientific">Thermovibrio guaymasensis</name>
    <dbReference type="NCBI Taxonomy" id="240167"/>
    <lineage>
        <taxon>Bacteria</taxon>
        <taxon>Pseudomonadati</taxon>
        <taxon>Aquificota</taxon>
        <taxon>Aquificia</taxon>
        <taxon>Desulfurobacteriales</taxon>
        <taxon>Desulfurobacteriaceae</taxon>
        <taxon>Thermovibrio</taxon>
    </lineage>
</organism>
<feature type="domain" description="Mur ligase central" evidence="22">
    <location>
        <begin position="39"/>
        <end position="252"/>
    </location>
</feature>
<evidence type="ECO:0000256" key="9">
    <source>
        <dbReference type="ARBA" id="ARBA00022723"/>
    </source>
</evidence>
<comment type="caution">
    <text evidence="23">The sequence shown here is derived from an EMBL/GenBank/DDBJ whole genome shotgun (WGS) entry which is preliminary data.</text>
</comment>
<evidence type="ECO:0000256" key="6">
    <source>
        <dbReference type="ARBA" id="ARBA00013025"/>
    </source>
</evidence>
<name>A0A420W5K5_9BACT</name>
<sequence>MTLFEKFFEGREFIWKPGLERVSSAVREFGGKEYPSVIVAGTNGKGSTALLTAEALMKQGFRVGLFTSPHVYRFNERIRVNLKEVSTEGLDEAFKGIRPLVERFELTYFEASLLLALEVFKRESVDCAVFEVGLGGRLDATNVLEHQVGLLTKVSLDHRGWLGNSLKEIAGEKVAVLKEGMVGVSLSNPSEVLRVLKDNFRGELHLYGKDFWAEGVRVGLKGTEFFYMGQIPISLSLVGDHYAENGCGAIRAAQVLTERFLGKKFLIPREFSSLLPGRFEVFREAPPFIFDGAHNGQALRALFNTLKELGIKASVIFGAFKDKELEDNLKEIKSYLDYSGGDFFSVSLPPPRGLSAQELLEKAKELGLKGRILKEVRVSDFKDPVVLTGSFYVGGLVERS</sequence>
<dbReference type="PANTHER" id="PTHR11136">
    <property type="entry name" value="FOLYLPOLYGLUTAMATE SYNTHASE-RELATED"/>
    <property type="match status" value="1"/>
</dbReference>
<dbReference type="SUPFAM" id="SSF53244">
    <property type="entry name" value="MurD-like peptide ligases, peptide-binding domain"/>
    <property type="match status" value="1"/>
</dbReference>
<keyword evidence="8" id="KW-0436">Ligase</keyword>
<evidence type="ECO:0000256" key="18">
    <source>
        <dbReference type="ARBA" id="ARBA00047808"/>
    </source>
</evidence>
<evidence type="ECO:0000256" key="15">
    <source>
        <dbReference type="ARBA" id="ARBA00030592"/>
    </source>
</evidence>
<dbReference type="InterPro" id="IPR036615">
    <property type="entry name" value="Mur_ligase_C_dom_sf"/>
</dbReference>
<comment type="pathway">
    <text evidence="2">Cofactor biosynthesis; tetrahydrofolate biosynthesis; 7,8-dihydrofolate from 2-amino-4-hydroxy-6-hydroxymethyl-7,8-dihydropteridine diphosphate and 4-aminobenzoate: step 2/2.</text>
</comment>
<dbReference type="GO" id="GO:0005524">
    <property type="term" value="F:ATP binding"/>
    <property type="evidence" value="ECO:0007669"/>
    <property type="project" value="UniProtKB-KW"/>
</dbReference>
<feature type="domain" description="Mur ligase C-terminal" evidence="21">
    <location>
        <begin position="277"/>
        <end position="374"/>
    </location>
</feature>
<dbReference type="GO" id="GO:0004326">
    <property type="term" value="F:tetrahydrofolylpolyglutamate synthase activity"/>
    <property type="evidence" value="ECO:0007669"/>
    <property type="project" value="UniProtKB-EC"/>
</dbReference>
<accession>A0A420W5K5</accession>
<evidence type="ECO:0000256" key="4">
    <source>
        <dbReference type="ARBA" id="ARBA00008276"/>
    </source>
</evidence>
<keyword evidence="9" id="KW-0479">Metal-binding</keyword>
<keyword evidence="11" id="KW-0067">ATP-binding</keyword>
<evidence type="ECO:0000313" key="23">
    <source>
        <dbReference type="EMBL" id="RKQ60356.1"/>
    </source>
</evidence>
<comment type="similarity">
    <text evidence="4">Belongs to the folylpolyglutamate synthase family.</text>
</comment>
<dbReference type="Pfam" id="PF08245">
    <property type="entry name" value="Mur_ligase_M"/>
    <property type="match status" value="1"/>
</dbReference>
<keyword evidence="24" id="KW-1185">Reference proteome</keyword>
<protein>
    <recommendedName>
        <fullName evidence="7">Dihydrofolate synthase/folylpolyglutamate synthase</fullName>
        <ecNumber evidence="5">6.3.2.12</ecNumber>
        <ecNumber evidence="6">6.3.2.17</ecNumber>
    </recommendedName>
    <alternativeName>
        <fullName evidence="16">Folylpoly-gamma-glutamate synthetase-dihydrofolate synthetase</fullName>
    </alternativeName>
    <alternativeName>
        <fullName evidence="14">Folylpolyglutamate synthetase</fullName>
    </alternativeName>
    <alternativeName>
        <fullName evidence="15">Tetrahydrofolylpolyglutamate synthase</fullName>
    </alternativeName>
</protein>
<keyword evidence="10" id="KW-0547">Nucleotide-binding</keyword>
<evidence type="ECO:0000256" key="17">
    <source>
        <dbReference type="ARBA" id="ARBA00047493"/>
    </source>
</evidence>
<reference evidence="23 24" key="1">
    <citation type="submission" date="2018-10" db="EMBL/GenBank/DDBJ databases">
        <title>Genomic Encyclopedia of Type Strains, Phase IV (KMG-IV): sequencing the most valuable type-strain genomes for metagenomic binning, comparative biology and taxonomic classification.</title>
        <authorList>
            <person name="Goeker M."/>
        </authorList>
    </citation>
    <scope>NUCLEOTIDE SEQUENCE [LARGE SCALE GENOMIC DNA]</scope>
    <source>
        <strain evidence="23 24">DSM 15521</strain>
    </source>
</reference>
<evidence type="ECO:0000256" key="8">
    <source>
        <dbReference type="ARBA" id="ARBA00022598"/>
    </source>
</evidence>
<evidence type="ECO:0000256" key="12">
    <source>
        <dbReference type="ARBA" id="ARBA00022842"/>
    </source>
</evidence>
<gene>
    <name evidence="23" type="ORF">C7457_1617</name>
</gene>
<evidence type="ECO:0000256" key="1">
    <source>
        <dbReference type="ARBA" id="ARBA00002714"/>
    </source>
</evidence>
<comment type="catalytic activity">
    <reaction evidence="18">
        <text>10-formyltetrahydrofolyl-(gamma-L-Glu)(n) + L-glutamate + ATP = 10-formyltetrahydrofolyl-(gamma-L-Glu)(n+1) + ADP + phosphate + H(+)</text>
        <dbReference type="Rhea" id="RHEA:51904"/>
        <dbReference type="Rhea" id="RHEA-COMP:13088"/>
        <dbReference type="Rhea" id="RHEA-COMP:14300"/>
        <dbReference type="ChEBI" id="CHEBI:15378"/>
        <dbReference type="ChEBI" id="CHEBI:29985"/>
        <dbReference type="ChEBI" id="CHEBI:30616"/>
        <dbReference type="ChEBI" id="CHEBI:43474"/>
        <dbReference type="ChEBI" id="CHEBI:134413"/>
        <dbReference type="ChEBI" id="CHEBI:456216"/>
        <dbReference type="EC" id="6.3.2.17"/>
    </reaction>
</comment>
<dbReference type="InterPro" id="IPR001645">
    <property type="entry name" value="Folylpolyglutamate_synth"/>
</dbReference>
<comment type="function">
    <text evidence="1">Functions in two distinct reactions of the de novo folate biosynthetic pathway. Catalyzes the addition of a glutamate residue to dihydropteroate (7,8-dihydropteroate or H2Pte) to form dihydrofolate (7,8-dihydrofolate monoglutamate or H2Pte-Glu). Also catalyzes successive additions of L-glutamate to tetrahydrofolate or 10-formyltetrahydrofolate or 5,10-methylenetetrahydrofolate, leading to folylpolyglutamate derivatives.</text>
</comment>
<keyword evidence="12" id="KW-0460">Magnesium</keyword>
<evidence type="ECO:0000256" key="5">
    <source>
        <dbReference type="ARBA" id="ARBA00013023"/>
    </source>
</evidence>
<dbReference type="PIRSF" id="PIRSF001563">
    <property type="entry name" value="Folylpolyglu_synth"/>
    <property type="match status" value="1"/>
</dbReference>
<dbReference type="EC" id="6.3.2.12" evidence="5"/>
<dbReference type="Gene3D" id="3.40.1190.10">
    <property type="entry name" value="Mur-like, catalytic domain"/>
    <property type="match status" value="1"/>
</dbReference>
<evidence type="ECO:0000256" key="7">
    <source>
        <dbReference type="ARBA" id="ARBA00019357"/>
    </source>
</evidence>
<comment type="catalytic activity">
    <reaction evidence="19">
        <text>(6R)-5,10-methylenetetrahydrofolyl-(gamma-L-Glu)(n) + L-glutamate + ATP = (6R)-5,10-methylenetetrahydrofolyl-(gamma-L-Glu)(n+1) + ADP + phosphate + H(+)</text>
        <dbReference type="Rhea" id="RHEA:51912"/>
        <dbReference type="Rhea" id="RHEA-COMP:13257"/>
        <dbReference type="Rhea" id="RHEA-COMP:13258"/>
        <dbReference type="ChEBI" id="CHEBI:15378"/>
        <dbReference type="ChEBI" id="CHEBI:29985"/>
        <dbReference type="ChEBI" id="CHEBI:30616"/>
        <dbReference type="ChEBI" id="CHEBI:43474"/>
        <dbReference type="ChEBI" id="CHEBI:136572"/>
        <dbReference type="ChEBI" id="CHEBI:456216"/>
        <dbReference type="EC" id="6.3.2.17"/>
    </reaction>
</comment>
<dbReference type="EMBL" id="RBIE01000005">
    <property type="protein sequence ID" value="RKQ60356.1"/>
    <property type="molecule type" value="Genomic_DNA"/>
</dbReference>
<dbReference type="GO" id="GO:0046872">
    <property type="term" value="F:metal ion binding"/>
    <property type="evidence" value="ECO:0007669"/>
    <property type="project" value="UniProtKB-KW"/>
</dbReference>
<dbReference type="GO" id="GO:0005737">
    <property type="term" value="C:cytoplasm"/>
    <property type="evidence" value="ECO:0007669"/>
    <property type="project" value="TreeGrafter"/>
</dbReference>
<dbReference type="NCBIfam" id="TIGR01499">
    <property type="entry name" value="folC"/>
    <property type="match status" value="1"/>
</dbReference>
<dbReference type="EC" id="6.3.2.17" evidence="6"/>
<dbReference type="InterPro" id="IPR004101">
    <property type="entry name" value="Mur_ligase_C"/>
</dbReference>
<dbReference type="GO" id="GO:0046656">
    <property type="term" value="P:folic acid biosynthetic process"/>
    <property type="evidence" value="ECO:0007669"/>
    <property type="project" value="UniProtKB-KW"/>
</dbReference>
<evidence type="ECO:0000256" key="13">
    <source>
        <dbReference type="ARBA" id="ARBA00022909"/>
    </source>
</evidence>
<evidence type="ECO:0000256" key="14">
    <source>
        <dbReference type="ARBA" id="ARBA00030048"/>
    </source>
</evidence>
<evidence type="ECO:0000256" key="3">
    <source>
        <dbReference type="ARBA" id="ARBA00005150"/>
    </source>
</evidence>
<dbReference type="GO" id="GO:0008841">
    <property type="term" value="F:dihydrofolate synthase activity"/>
    <property type="evidence" value="ECO:0007669"/>
    <property type="project" value="UniProtKB-EC"/>
</dbReference>
<evidence type="ECO:0000256" key="19">
    <source>
        <dbReference type="ARBA" id="ARBA00049035"/>
    </source>
</evidence>
<dbReference type="SUPFAM" id="SSF53623">
    <property type="entry name" value="MurD-like peptide ligases, catalytic domain"/>
    <property type="match status" value="1"/>
</dbReference>
<comment type="catalytic activity">
    <reaction evidence="17">
        <text>(6S)-5,6,7,8-tetrahydrofolyl-(gamma-L-Glu)(n) + L-glutamate + ATP = (6S)-5,6,7,8-tetrahydrofolyl-(gamma-L-Glu)(n+1) + ADP + phosphate + H(+)</text>
        <dbReference type="Rhea" id="RHEA:10580"/>
        <dbReference type="Rhea" id="RHEA-COMP:14738"/>
        <dbReference type="Rhea" id="RHEA-COMP:14740"/>
        <dbReference type="ChEBI" id="CHEBI:15378"/>
        <dbReference type="ChEBI" id="CHEBI:29985"/>
        <dbReference type="ChEBI" id="CHEBI:30616"/>
        <dbReference type="ChEBI" id="CHEBI:43474"/>
        <dbReference type="ChEBI" id="CHEBI:141005"/>
        <dbReference type="ChEBI" id="CHEBI:456216"/>
        <dbReference type="EC" id="6.3.2.17"/>
    </reaction>
</comment>
<dbReference type="PROSITE" id="PS01012">
    <property type="entry name" value="FOLYLPOLYGLU_SYNT_2"/>
    <property type="match status" value="1"/>
</dbReference>
<dbReference type="PANTHER" id="PTHR11136:SF0">
    <property type="entry name" value="DIHYDROFOLATE SYNTHETASE-RELATED"/>
    <property type="match status" value="1"/>
</dbReference>
<evidence type="ECO:0000256" key="11">
    <source>
        <dbReference type="ARBA" id="ARBA00022840"/>
    </source>
</evidence>
<evidence type="ECO:0000259" key="22">
    <source>
        <dbReference type="Pfam" id="PF08245"/>
    </source>
</evidence>
<dbReference type="Gene3D" id="3.90.190.20">
    <property type="entry name" value="Mur ligase, C-terminal domain"/>
    <property type="match status" value="1"/>
</dbReference>
<dbReference type="InterPro" id="IPR036565">
    <property type="entry name" value="Mur-like_cat_sf"/>
</dbReference>
<dbReference type="InterPro" id="IPR018109">
    <property type="entry name" value="Folylpolyglutamate_synth_CS"/>
</dbReference>
<dbReference type="RefSeq" id="WP_170137396.1">
    <property type="nucleotide sequence ID" value="NZ_RBIE01000005.1"/>
</dbReference>